<accession>A0A420I631</accession>
<keyword evidence="2" id="KW-1185">Reference proteome</keyword>
<comment type="caution">
    <text evidence="1">The sequence shown here is derived from an EMBL/GenBank/DDBJ whole genome shotgun (WGS) entry which is preliminary data.</text>
</comment>
<dbReference type="AlphaFoldDB" id="A0A420I631"/>
<evidence type="ECO:0000313" key="1">
    <source>
        <dbReference type="EMBL" id="RKF65111.1"/>
    </source>
</evidence>
<dbReference type="Proteomes" id="UP000283383">
    <property type="component" value="Unassembled WGS sequence"/>
</dbReference>
<sequence>MPSLLNALFLIIFDVVSISKLLVSVRLLSSPHFTISAGTLLTLLWRGYILEPVLAPGGVSDFFFAGVSHEQKIIIFTVAVMSNICHG</sequence>
<organism evidence="1 2">
    <name type="scientific">Golovinomyces cichoracearum</name>
    <dbReference type="NCBI Taxonomy" id="62708"/>
    <lineage>
        <taxon>Eukaryota</taxon>
        <taxon>Fungi</taxon>
        <taxon>Dikarya</taxon>
        <taxon>Ascomycota</taxon>
        <taxon>Pezizomycotina</taxon>
        <taxon>Leotiomycetes</taxon>
        <taxon>Erysiphales</taxon>
        <taxon>Erysiphaceae</taxon>
        <taxon>Golovinomyces</taxon>
    </lineage>
</organism>
<protein>
    <submittedName>
        <fullName evidence="1">Uncharacterized protein</fullName>
    </submittedName>
</protein>
<dbReference type="EMBL" id="MCBQ01012622">
    <property type="protein sequence ID" value="RKF65111.1"/>
    <property type="molecule type" value="Genomic_DNA"/>
</dbReference>
<evidence type="ECO:0000313" key="2">
    <source>
        <dbReference type="Proteomes" id="UP000283383"/>
    </source>
</evidence>
<gene>
    <name evidence="1" type="ORF">GcM3_03845</name>
</gene>
<name>A0A420I631_9PEZI</name>
<reference evidence="1 2" key="1">
    <citation type="journal article" date="2018" name="BMC Genomics">
        <title>Comparative genome analyses reveal sequence features reflecting distinct modes of host-adaptation between dicot and monocot powdery mildew.</title>
        <authorList>
            <person name="Wu Y."/>
            <person name="Ma X."/>
            <person name="Pan Z."/>
            <person name="Kale S.D."/>
            <person name="Song Y."/>
            <person name="King H."/>
            <person name="Zhang Q."/>
            <person name="Presley C."/>
            <person name="Deng X."/>
            <person name="Wei C.I."/>
            <person name="Xiao S."/>
        </authorList>
    </citation>
    <scope>NUCLEOTIDE SEQUENCE [LARGE SCALE GENOMIC DNA]</scope>
    <source>
        <strain evidence="1">UMSG3</strain>
    </source>
</reference>
<proteinExistence type="predicted"/>